<feature type="domain" description="NADP-dependent oxidoreductase" evidence="4">
    <location>
        <begin position="4"/>
        <end position="168"/>
    </location>
</feature>
<keyword evidence="6" id="KW-1185">Reference proteome</keyword>
<dbReference type="AlphaFoldDB" id="A0A9P1MC28"/>
<evidence type="ECO:0000256" key="3">
    <source>
        <dbReference type="ARBA" id="ARBA00023002"/>
    </source>
</evidence>
<dbReference type="InterPro" id="IPR023210">
    <property type="entry name" value="NADP_OxRdtase_dom"/>
</dbReference>
<proteinExistence type="inferred from homology"/>
<reference evidence="5" key="1">
    <citation type="submission" date="2022-11" db="EMBL/GenBank/DDBJ databases">
        <authorList>
            <person name="Scott C."/>
            <person name="Bruce N."/>
        </authorList>
    </citation>
    <scope>NUCLEOTIDE SEQUENCE</scope>
</reference>
<name>A0A9P1MC28_9PEZI</name>
<dbReference type="Pfam" id="PF00248">
    <property type="entry name" value="Aldo_ket_red"/>
    <property type="match status" value="1"/>
</dbReference>
<evidence type="ECO:0000313" key="5">
    <source>
        <dbReference type="EMBL" id="CAI4215922.1"/>
    </source>
</evidence>
<comment type="caution">
    <text evidence="5">The sequence shown here is derived from an EMBL/GenBank/DDBJ whole genome shotgun (WGS) entry which is preliminary data.</text>
</comment>
<dbReference type="Proteomes" id="UP000838763">
    <property type="component" value="Unassembled WGS sequence"/>
</dbReference>
<dbReference type="EMBL" id="CALLCH030000013">
    <property type="protein sequence ID" value="CAI4215922.1"/>
    <property type="molecule type" value="Genomic_DNA"/>
</dbReference>
<dbReference type="Gene3D" id="3.20.20.100">
    <property type="entry name" value="NADP-dependent oxidoreductase domain"/>
    <property type="match status" value="1"/>
</dbReference>
<dbReference type="InterPro" id="IPR036812">
    <property type="entry name" value="NAD(P)_OxRdtase_dom_sf"/>
</dbReference>
<dbReference type="PANTHER" id="PTHR43364:SF9">
    <property type="entry name" value="OXIDOREDUCTASE"/>
    <property type="match status" value="1"/>
</dbReference>
<evidence type="ECO:0000313" key="6">
    <source>
        <dbReference type="Proteomes" id="UP000838763"/>
    </source>
</evidence>
<dbReference type="PANTHER" id="PTHR43364">
    <property type="entry name" value="NADH-SPECIFIC METHYLGLYOXAL REDUCTASE-RELATED"/>
    <property type="match status" value="1"/>
</dbReference>
<accession>A0A9P1MC28</accession>
<keyword evidence="3" id="KW-0560">Oxidoreductase</keyword>
<keyword evidence="2" id="KW-0521">NADP</keyword>
<protein>
    <recommendedName>
        <fullName evidence="4">NADP-dependent oxidoreductase domain-containing protein</fullName>
    </recommendedName>
</protein>
<evidence type="ECO:0000256" key="1">
    <source>
        <dbReference type="ARBA" id="ARBA00007905"/>
    </source>
</evidence>
<evidence type="ECO:0000256" key="2">
    <source>
        <dbReference type="ARBA" id="ARBA00022857"/>
    </source>
</evidence>
<organism evidence="5 6">
    <name type="scientific">Parascedosporium putredinis</name>
    <dbReference type="NCBI Taxonomy" id="1442378"/>
    <lineage>
        <taxon>Eukaryota</taxon>
        <taxon>Fungi</taxon>
        <taxon>Dikarya</taxon>
        <taxon>Ascomycota</taxon>
        <taxon>Pezizomycotina</taxon>
        <taxon>Sordariomycetes</taxon>
        <taxon>Hypocreomycetidae</taxon>
        <taxon>Microascales</taxon>
        <taxon>Microascaceae</taxon>
        <taxon>Parascedosporium</taxon>
    </lineage>
</organism>
<gene>
    <name evidence="5" type="ORF">PPNO1_LOCUS5596</name>
</gene>
<dbReference type="OrthoDB" id="1720422at2759"/>
<sequence length="171" mass="19213">MQIGLSQSAIFDAVEASLERLGSTDLDVLQIHRFDETVPPAETMHALDCLVRSGKVRYIGASSMWAYQFALLQSTAEKYRYTKFVSMQNQSNLPYREEEREMNRYCNETGWAPFSSGLLVRPLAENVNSLRSKSTKNGAFYEDEDSVATDVIIARVEEVAKEEGGPCATLR</sequence>
<dbReference type="InterPro" id="IPR050523">
    <property type="entry name" value="AKR_Detox_Biosynth"/>
</dbReference>
<dbReference type="GO" id="GO:0016491">
    <property type="term" value="F:oxidoreductase activity"/>
    <property type="evidence" value="ECO:0007669"/>
    <property type="project" value="UniProtKB-KW"/>
</dbReference>
<dbReference type="SUPFAM" id="SSF51430">
    <property type="entry name" value="NAD(P)-linked oxidoreductase"/>
    <property type="match status" value="1"/>
</dbReference>
<comment type="similarity">
    <text evidence="1">Belongs to the aldo/keto reductase family.</text>
</comment>
<evidence type="ECO:0000259" key="4">
    <source>
        <dbReference type="Pfam" id="PF00248"/>
    </source>
</evidence>